<dbReference type="OrthoDB" id="272395at2759"/>
<proteinExistence type="predicted"/>
<comment type="caution">
    <text evidence="1">The sequence shown here is derived from an EMBL/GenBank/DDBJ whole genome shotgun (WGS) entry which is preliminary data.</text>
</comment>
<evidence type="ECO:0000313" key="2">
    <source>
        <dbReference type="Proteomes" id="UP000674318"/>
    </source>
</evidence>
<gene>
    <name evidence="1" type="ORF">JKF63_01949</name>
</gene>
<dbReference type="RefSeq" id="XP_067754149.1">
    <property type="nucleotide sequence ID" value="XM_067897992.1"/>
</dbReference>
<keyword evidence="2" id="KW-1185">Reference proteome</keyword>
<reference evidence="1 2" key="1">
    <citation type="submission" date="2021-02" db="EMBL/GenBank/DDBJ databases">
        <title>Porcisia hertigi Genome sequencing and assembly.</title>
        <authorList>
            <person name="Almutairi H."/>
            <person name="Gatherer D."/>
        </authorList>
    </citation>
    <scope>NUCLEOTIDE SEQUENCE [LARGE SCALE GENOMIC DNA]</scope>
    <source>
        <strain evidence="1 2">C119</strain>
    </source>
</reference>
<dbReference type="GeneID" id="94288069"/>
<dbReference type="EMBL" id="JAFJZO010000034">
    <property type="protein sequence ID" value="KAG5494114.1"/>
    <property type="molecule type" value="Genomic_DNA"/>
</dbReference>
<name>A0A836HJX3_9TRYP</name>
<organism evidence="1 2">
    <name type="scientific">Porcisia hertigi</name>
    <dbReference type="NCBI Taxonomy" id="2761500"/>
    <lineage>
        <taxon>Eukaryota</taxon>
        <taxon>Discoba</taxon>
        <taxon>Euglenozoa</taxon>
        <taxon>Kinetoplastea</taxon>
        <taxon>Metakinetoplastina</taxon>
        <taxon>Trypanosomatida</taxon>
        <taxon>Trypanosomatidae</taxon>
        <taxon>Leishmaniinae</taxon>
        <taxon>Porcisia</taxon>
    </lineage>
</organism>
<dbReference type="KEGG" id="phet:94288069"/>
<accession>A0A836HJX3</accession>
<evidence type="ECO:0000313" key="1">
    <source>
        <dbReference type="EMBL" id="KAG5494114.1"/>
    </source>
</evidence>
<dbReference type="AlphaFoldDB" id="A0A836HJX3"/>
<dbReference type="Proteomes" id="UP000674318">
    <property type="component" value="Unassembled WGS sequence"/>
</dbReference>
<protein>
    <submittedName>
        <fullName evidence="1">Uncharacterized protein</fullName>
    </submittedName>
</protein>
<sequence length="244" mass="27059">MSQLSDYPQKESVAISELFARYLKANNLADQLAITRDNPLLFTDDIVAALKDARVQIDDTLREVRETCRMIDAVSGNLEYMGTGVALQPSESKALLEEDTVFNNFATHLASLLRAREKAGSAAVSTNPFRLSASPFSGDMAASRSNSPGAWFTQPALVFNILSFLSAEEILMEAENVCSSWQMWLFQADMSRFFWVGCVQREFLPRLQPLLESVGDDLYESDWRSFAMLCVAEAEQAKEAEGGG</sequence>